<dbReference type="EMBL" id="AWWV01000491">
    <property type="protein sequence ID" value="OMP12056.1"/>
    <property type="molecule type" value="Genomic_DNA"/>
</dbReference>
<gene>
    <name evidence="1" type="ORF">CCACVL1_00159</name>
</gene>
<sequence>MERLRKGLIQKGKKKRMGGIMLKRIGERELIEKSV</sequence>
<accession>A0A1R3KY89</accession>
<organism evidence="1 2">
    <name type="scientific">Corchorus capsularis</name>
    <name type="common">Jute</name>
    <dbReference type="NCBI Taxonomy" id="210143"/>
    <lineage>
        <taxon>Eukaryota</taxon>
        <taxon>Viridiplantae</taxon>
        <taxon>Streptophyta</taxon>
        <taxon>Embryophyta</taxon>
        <taxon>Tracheophyta</taxon>
        <taxon>Spermatophyta</taxon>
        <taxon>Magnoliopsida</taxon>
        <taxon>eudicotyledons</taxon>
        <taxon>Gunneridae</taxon>
        <taxon>Pentapetalae</taxon>
        <taxon>rosids</taxon>
        <taxon>malvids</taxon>
        <taxon>Malvales</taxon>
        <taxon>Malvaceae</taxon>
        <taxon>Grewioideae</taxon>
        <taxon>Apeibeae</taxon>
        <taxon>Corchorus</taxon>
    </lineage>
</organism>
<comment type="caution">
    <text evidence="1">The sequence shown here is derived from an EMBL/GenBank/DDBJ whole genome shotgun (WGS) entry which is preliminary data.</text>
</comment>
<evidence type="ECO:0000313" key="2">
    <source>
        <dbReference type="Proteomes" id="UP000188268"/>
    </source>
</evidence>
<keyword evidence="2" id="KW-1185">Reference proteome</keyword>
<evidence type="ECO:0000313" key="1">
    <source>
        <dbReference type="EMBL" id="OMP12056.1"/>
    </source>
</evidence>
<dbReference type="Gramene" id="OMP12056">
    <property type="protein sequence ID" value="OMP12056"/>
    <property type="gene ID" value="CCACVL1_00159"/>
</dbReference>
<proteinExistence type="predicted"/>
<name>A0A1R3KY89_COCAP</name>
<protein>
    <submittedName>
        <fullName evidence="1">Uncharacterized protein</fullName>
    </submittedName>
</protein>
<dbReference type="AlphaFoldDB" id="A0A1R3KY89"/>
<dbReference type="Proteomes" id="UP000188268">
    <property type="component" value="Unassembled WGS sequence"/>
</dbReference>
<reference evidence="1 2" key="1">
    <citation type="submission" date="2013-09" db="EMBL/GenBank/DDBJ databases">
        <title>Corchorus capsularis genome sequencing.</title>
        <authorList>
            <person name="Alam M."/>
            <person name="Haque M.S."/>
            <person name="Islam M.S."/>
            <person name="Emdad E.M."/>
            <person name="Islam M.M."/>
            <person name="Ahmed B."/>
            <person name="Halim A."/>
            <person name="Hossen Q.M.M."/>
            <person name="Hossain M.Z."/>
            <person name="Ahmed R."/>
            <person name="Khan M.M."/>
            <person name="Islam R."/>
            <person name="Rashid M.M."/>
            <person name="Khan S.A."/>
            <person name="Rahman M.S."/>
            <person name="Alam M."/>
        </authorList>
    </citation>
    <scope>NUCLEOTIDE SEQUENCE [LARGE SCALE GENOMIC DNA]</scope>
    <source>
        <strain evidence="2">cv. CVL-1</strain>
        <tissue evidence="1">Whole seedling</tissue>
    </source>
</reference>